<gene>
    <name evidence="8" type="ORF">QBC38DRAFT_482967</name>
</gene>
<feature type="transmembrane region" description="Helical" evidence="6">
    <location>
        <begin position="368"/>
        <end position="393"/>
    </location>
</feature>
<feature type="transmembrane region" description="Helical" evidence="6">
    <location>
        <begin position="413"/>
        <end position="433"/>
    </location>
</feature>
<keyword evidence="4 6" id="KW-0472">Membrane</keyword>
<comment type="subcellular location">
    <subcellularLocation>
        <location evidence="1">Membrane</location>
        <topology evidence="1">Multi-pass membrane protein</topology>
    </subcellularLocation>
</comment>
<proteinExistence type="predicted"/>
<evidence type="ECO:0000256" key="2">
    <source>
        <dbReference type="ARBA" id="ARBA00022692"/>
    </source>
</evidence>
<dbReference type="Pfam" id="PF07690">
    <property type="entry name" value="MFS_1"/>
    <property type="match status" value="1"/>
</dbReference>
<dbReference type="InterPro" id="IPR036259">
    <property type="entry name" value="MFS_trans_sf"/>
</dbReference>
<feature type="transmembrane region" description="Helical" evidence="6">
    <location>
        <begin position="503"/>
        <end position="528"/>
    </location>
</feature>
<feature type="transmembrane region" description="Helical" evidence="6">
    <location>
        <begin position="262"/>
        <end position="282"/>
    </location>
</feature>
<evidence type="ECO:0000256" key="3">
    <source>
        <dbReference type="ARBA" id="ARBA00022989"/>
    </source>
</evidence>
<evidence type="ECO:0000256" key="1">
    <source>
        <dbReference type="ARBA" id="ARBA00004141"/>
    </source>
</evidence>
<dbReference type="PANTHER" id="PTHR23502:SF134">
    <property type="entry name" value="MAJOR FACILITATOR SUPERFAMILY (MFS) PROFILE DOMAIN-CONTAINING PROTEIN-RELATED"/>
    <property type="match status" value="1"/>
</dbReference>
<feature type="transmembrane region" description="Helical" evidence="6">
    <location>
        <begin position="572"/>
        <end position="591"/>
    </location>
</feature>
<feature type="transmembrane region" description="Helical" evidence="6">
    <location>
        <begin position="603"/>
        <end position="621"/>
    </location>
</feature>
<keyword evidence="2 6" id="KW-0812">Transmembrane</keyword>
<feature type="transmembrane region" description="Helical" evidence="6">
    <location>
        <begin position="476"/>
        <end position="497"/>
    </location>
</feature>
<dbReference type="PROSITE" id="PS50850">
    <property type="entry name" value="MFS"/>
    <property type="match status" value="1"/>
</dbReference>
<accession>A0AAN7BLD7</accession>
<dbReference type="Gene3D" id="1.20.1250.20">
    <property type="entry name" value="MFS general substrate transporter like domains"/>
    <property type="match status" value="1"/>
</dbReference>
<dbReference type="Proteomes" id="UP001301958">
    <property type="component" value="Unassembled WGS sequence"/>
</dbReference>
<feature type="domain" description="Major facilitator superfamily (MFS) profile" evidence="7">
    <location>
        <begin position="100"/>
        <end position="622"/>
    </location>
</feature>
<dbReference type="AlphaFoldDB" id="A0AAN7BLD7"/>
<feature type="transmembrane region" description="Helical" evidence="6">
    <location>
        <begin position="168"/>
        <end position="189"/>
    </location>
</feature>
<organism evidence="8 9">
    <name type="scientific">Podospora fimiseda</name>
    <dbReference type="NCBI Taxonomy" id="252190"/>
    <lineage>
        <taxon>Eukaryota</taxon>
        <taxon>Fungi</taxon>
        <taxon>Dikarya</taxon>
        <taxon>Ascomycota</taxon>
        <taxon>Pezizomycotina</taxon>
        <taxon>Sordariomycetes</taxon>
        <taxon>Sordariomycetidae</taxon>
        <taxon>Sordariales</taxon>
        <taxon>Podosporaceae</taxon>
        <taxon>Podospora</taxon>
    </lineage>
</organism>
<reference evidence="8" key="2">
    <citation type="submission" date="2023-05" db="EMBL/GenBank/DDBJ databases">
        <authorList>
            <consortium name="Lawrence Berkeley National Laboratory"/>
            <person name="Steindorff A."/>
            <person name="Hensen N."/>
            <person name="Bonometti L."/>
            <person name="Westerberg I."/>
            <person name="Brannstrom I.O."/>
            <person name="Guillou S."/>
            <person name="Cros-Aarteil S."/>
            <person name="Calhoun S."/>
            <person name="Haridas S."/>
            <person name="Kuo A."/>
            <person name="Mondo S."/>
            <person name="Pangilinan J."/>
            <person name="Riley R."/>
            <person name="Labutti K."/>
            <person name="Andreopoulos B."/>
            <person name="Lipzen A."/>
            <person name="Chen C."/>
            <person name="Yanf M."/>
            <person name="Daum C."/>
            <person name="Ng V."/>
            <person name="Clum A."/>
            <person name="Ohm R."/>
            <person name="Martin F."/>
            <person name="Silar P."/>
            <person name="Natvig D."/>
            <person name="Lalanne C."/>
            <person name="Gautier V."/>
            <person name="Ament-Velasquez S.L."/>
            <person name="Kruys A."/>
            <person name="Hutchinson M.I."/>
            <person name="Powell A.J."/>
            <person name="Barry K."/>
            <person name="Miller A.N."/>
            <person name="Grigoriev I.V."/>
            <person name="Debuchy R."/>
            <person name="Gladieux P."/>
            <person name="Thoren M.H."/>
            <person name="Johannesson H."/>
        </authorList>
    </citation>
    <scope>NUCLEOTIDE SEQUENCE</scope>
    <source>
        <strain evidence="8">CBS 990.96</strain>
    </source>
</reference>
<dbReference type="GO" id="GO:0022857">
    <property type="term" value="F:transmembrane transporter activity"/>
    <property type="evidence" value="ECO:0007669"/>
    <property type="project" value="InterPro"/>
</dbReference>
<comment type="caution">
    <text evidence="8">The sequence shown here is derived from an EMBL/GenBank/DDBJ whole genome shotgun (WGS) entry which is preliminary data.</text>
</comment>
<reference evidence="8" key="1">
    <citation type="journal article" date="2023" name="Mol. Phylogenet. Evol.">
        <title>Genome-scale phylogeny and comparative genomics of the fungal order Sordariales.</title>
        <authorList>
            <person name="Hensen N."/>
            <person name="Bonometti L."/>
            <person name="Westerberg I."/>
            <person name="Brannstrom I.O."/>
            <person name="Guillou S."/>
            <person name="Cros-Aarteil S."/>
            <person name="Calhoun S."/>
            <person name="Haridas S."/>
            <person name="Kuo A."/>
            <person name="Mondo S."/>
            <person name="Pangilinan J."/>
            <person name="Riley R."/>
            <person name="LaButti K."/>
            <person name="Andreopoulos B."/>
            <person name="Lipzen A."/>
            <person name="Chen C."/>
            <person name="Yan M."/>
            <person name="Daum C."/>
            <person name="Ng V."/>
            <person name="Clum A."/>
            <person name="Steindorff A."/>
            <person name="Ohm R.A."/>
            <person name="Martin F."/>
            <person name="Silar P."/>
            <person name="Natvig D.O."/>
            <person name="Lalanne C."/>
            <person name="Gautier V."/>
            <person name="Ament-Velasquez S.L."/>
            <person name="Kruys A."/>
            <person name="Hutchinson M.I."/>
            <person name="Powell A.J."/>
            <person name="Barry K."/>
            <person name="Miller A.N."/>
            <person name="Grigoriev I.V."/>
            <person name="Debuchy R."/>
            <person name="Gladieux P."/>
            <person name="Hiltunen Thoren M."/>
            <person name="Johannesson H."/>
        </authorList>
    </citation>
    <scope>NUCLEOTIDE SEQUENCE</scope>
    <source>
        <strain evidence="8">CBS 990.96</strain>
    </source>
</reference>
<evidence type="ECO:0000313" key="9">
    <source>
        <dbReference type="Proteomes" id="UP001301958"/>
    </source>
</evidence>
<evidence type="ECO:0000313" key="8">
    <source>
        <dbReference type="EMBL" id="KAK4225419.1"/>
    </source>
</evidence>
<dbReference type="EMBL" id="MU865367">
    <property type="protein sequence ID" value="KAK4225419.1"/>
    <property type="molecule type" value="Genomic_DNA"/>
</dbReference>
<evidence type="ECO:0000259" key="7">
    <source>
        <dbReference type="PROSITE" id="PS50850"/>
    </source>
</evidence>
<evidence type="ECO:0000256" key="4">
    <source>
        <dbReference type="ARBA" id="ARBA00023136"/>
    </source>
</evidence>
<dbReference type="SUPFAM" id="SSF103473">
    <property type="entry name" value="MFS general substrate transporter"/>
    <property type="match status" value="1"/>
</dbReference>
<dbReference type="PANTHER" id="PTHR23502">
    <property type="entry name" value="MAJOR FACILITATOR SUPERFAMILY"/>
    <property type="match status" value="1"/>
</dbReference>
<name>A0AAN7BLD7_9PEZI</name>
<feature type="region of interest" description="Disordered" evidence="5">
    <location>
        <begin position="32"/>
        <end position="51"/>
    </location>
</feature>
<feature type="transmembrane region" description="Helical" evidence="6">
    <location>
        <begin position="227"/>
        <end position="250"/>
    </location>
</feature>
<evidence type="ECO:0000256" key="5">
    <source>
        <dbReference type="SAM" id="MobiDB-lite"/>
    </source>
</evidence>
<protein>
    <submittedName>
        <fullName evidence="8">Major facilitator superfamily domain-containing protein</fullName>
    </submittedName>
</protein>
<keyword evidence="9" id="KW-1185">Reference proteome</keyword>
<sequence>MINSDHRLEEGLSPEQQHQMASFHLRVEPLSSPYATDTDETPSSSPPSRANLDAKTPIISLCLDFSTPLPALSYHPPIPPPSLTSYADPLTWPSRTKRVILLLSCVATFLCAYTAGSYSPPQHLIQYSISPTPPIRAVLVGITTFCVGFALAPMFLAPFSELNGRYPVFVVFGILYVAMQAVCGVVKTLPQMLVARYFVGVGASVFSTMVGGVISDIYGKKERNTPMAIFSGFVLAGTGVGPLVGAVMTQRLENEPNDAWKWVWWHQVLMGGLLMIALVIFFRESRGSVLLSRKARKLNQWYEAMENSGQYGVLIKETITPETNGDSEDLQPPGITTFNLKRIRWTVKDEASILSLHQMLTTSVTRPFLLLFTEPVVFWFSAWVSFAWGILYLTFGSIPLVFQQTYNFTLEQAGYVFCSLIIGSILGTLQAIWQERLLHHPKWTSPITTPPPPSPLDPLFSLLRHRCPPTSPESRLYFTCLSSTFLPLGLFIFGFTARPSIHFLWPCLGLVLATMGILSIYLAVFNYFADVYTQYASSALAAQSFSRNVLAGCFPLVTTTLFNNLGNAKAGGLLGGIAALLTVVPWVLVLWGEKIRARSPFAIVSFFFFSLLVKVVAVVVVV</sequence>
<feature type="transmembrane region" description="Helical" evidence="6">
    <location>
        <begin position="135"/>
        <end position="156"/>
    </location>
</feature>
<dbReference type="InterPro" id="IPR020846">
    <property type="entry name" value="MFS_dom"/>
</dbReference>
<dbReference type="InterPro" id="IPR011701">
    <property type="entry name" value="MFS"/>
</dbReference>
<feature type="transmembrane region" description="Helical" evidence="6">
    <location>
        <begin position="99"/>
        <end position="115"/>
    </location>
</feature>
<evidence type="ECO:0000256" key="6">
    <source>
        <dbReference type="SAM" id="Phobius"/>
    </source>
</evidence>
<keyword evidence="3 6" id="KW-1133">Transmembrane helix</keyword>
<dbReference type="GO" id="GO:0005886">
    <property type="term" value="C:plasma membrane"/>
    <property type="evidence" value="ECO:0007669"/>
    <property type="project" value="TreeGrafter"/>
</dbReference>
<feature type="transmembrane region" description="Helical" evidence="6">
    <location>
        <begin position="195"/>
        <end position="215"/>
    </location>
</feature>